<gene>
    <name evidence="1" type="ORF">PACLA_8A024877</name>
    <name evidence="2" type="ORF">PACLA_8A068329</name>
</gene>
<feature type="non-terminal residue" evidence="1">
    <location>
        <position position="59"/>
    </location>
</feature>
<evidence type="ECO:0000313" key="2">
    <source>
        <dbReference type="EMBL" id="CAB4044222.1"/>
    </source>
</evidence>
<evidence type="ECO:0000313" key="3">
    <source>
        <dbReference type="Proteomes" id="UP001152795"/>
    </source>
</evidence>
<organism evidence="1 3">
    <name type="scientific">Paramuricea clavata</name>
    <name type="common">Red gorgonian</name>
    <name type="synonym">Violescent sea-whip</name>
    <dbReference type="NCBI Taxonomy" id="317549"/>
    <lineage>
        <taxon>Eukaryota</taxon>
        <taxon>Metazoa</taxon>
        <taxon>Cnidaria</taxon>
        <taxon>Anthozoa</taxon>
        <taxon>Octocorallia</taxon>
        <taxon>Malacalcyonacea</taxon>
        <taxon>Plexauridae</taxon>
        <taxon>Paramuricea</taxon>
    </lineage>
</organism>
<keyword evidence="3" id="KW-1185">Reference proteome</keyword>
<dbReference type="EMBL" id="CACRXK020034308">
    <property type="protein sequence ID" value="CAB4044222.1"/>
    <property type="molecule type" value="Genomic_DNA"/>
</dbReference>
<proteinExistence type="predicted"/>
<dbReference type="Proteomes" id="UP001152795">
    <property type="component" value="Unassembled WGS sequence"/>
</dbReference>
<dbReference type="EMBL" id="CACRXK020026434">
    <property type="protein sequence ID" value="CAB4040192.1"/>
    <property type="molecule type" value="Genomic_DNA"/>
</dbReference>
<comment type="caution">
    <text evidence="1">The sequence shown here is derived from an EMBL/GenBank/DDBJ whole genome shotgun (WGS) entry which is preliminary data.</text>
</comment>
<dbReference type="AlphaFoldDB" id="A0A7D9M966"/>
<sequence>MADGRVLTSSVSCLQNNLYNWDLTEILRYKEANSFTYVGNRIKWIDTFDMLKIFTKNAI</sequence>
<name>A0A7D9M966_PARCT</name>
<reference evidence="1" key="1">
    <citation type="submission" date="2020-04" db="EMBL/GenBank/DDBJ databases">
        <authorList>
            <person name="Alioto T."/>
            <person name="Alioto T."/>
            <person name="Gomez Garrido J."/>
        </authorList>
    </citation>
    <scope>NUCLEOTIDE SEQUENCE</scope>
    <source>
        <strain evidence="1">A484AB</strain>
    </source>
</reference>
<accession>A0A7D9M966</accession>
<protein>
    <submittedName>
        <fullName evidence="1">Uncharacterized protein</fullName>
    </submittedName>
</protein>
<evidence type="ECO:0000313" key="1">
    <source>
        <dbReference type="EMBL" id="CAB4040192.1"/>
    </source>
</evidence>